<gene>
    <name evidence="1" type="ORF">MZO42_17655</name>
</gene>
<protein>
    <submittedName>
        <fullName evidence="1">Uncharacterized protein</fullName>
    </submittedName>
</protein>
<dbReference type="EMBL" id="JALMLT010000005">
    <property type="protein sequence ID" value="MDT8760530.1"/>
    <property type="molecule type" value="Genomic_DNA"/>
</dbReference>
<name>A0ABU3N7P3_9SPHN</name>
<comment type="caution">
    <text evidence="1">The sequence shown here is derived from an EMBL/GenBank/DDBJ whole genome shotgun (WGS) entry which is preliminary data.</text>
</comment>
<reference evidence="1" key="1">
    <citation type="submission" date="2022-04" db="EMBL/GenBank/DDBJ databases">
        <title>Tomato heritable bacteria conferring resistance against bacterial wilt.</title>
        <authorList>
            <person name="Yin J."/>
        </authorList>
    </citation>
    <scope>NUCLEOTIDE SEQUENCE</scope>
    <source>
        <strain evidence="1">Cra20</strain>
    </source>
</reference>
<organism evidence="1">
    <name type="scientific">Sphingomonas psychrotolerans</name>
    <dbReference type="NCBI Taxonomy" id="1327635"/>
    <lineage>
        <taxon>Bacteria</taxon>
        <taxon>Pseudomonadati</taxon>
        <taxon>Pseudomonadota</taxon>
        <taxon>Alphaproteobacteria</taxon>
        <taxon>Sphingomonadales</taxon>
        <taxon>Sphingomonadaceae</taxon>
        <taxon>Sphingomonas</taxon>
    </lineage>
</organism>
<sequence>MTFSRALTAVPIIVLALGYLAYVRSEYVAPYFVSPSGCGPVKVDIKRVNLSSGAHVLQRSFPVNNGGDPIEERYMNAVALNLVQNINGSGLANSRGRKPFRLNILFVQSDSGLSTGSRFDGFGNSPRLTSPWVRIVGNDWSPCTMGAIFFRQGRQIARDQMEMLAGKPITWEDRRDLSESQMAFYREEYVREVLSVQKPSERLRKMKEIEARIPADVIFAFYNSPQQTIGYPGVGFHSLTQTSSQGFSNHVNAIVDRYFSGGGQKLTIADVTQSRHEDTGYELSNLRRL</sequence>
<evidence type="ECO:0000313" key="1">
    <source>
        <dbReference type="EMBL" id="MDT8760530.1"/>
    </source>
</evidence>
<accession>A0ABU3N7P3</accession>
<proteinExistence type="predicted"/>